<reference evidence="2 3" key="1">
    <citation type="submission" date="2024-05" db="EMBL/GenBank/DDBJ databases">
        <title>Genome sequencing and assembly of Indian major carp, Cirrhinus mrigala (Hamilton, 1822).</title>
        <authorList>
            <person name="Mohindra V."/>
            <person name="Chowdhury L.M."/>
            <person name="Lal K."/>
            <person name="Jena J.K."/>
        </authorList>
    </citation>
    <scope>NUCLEOTIDE SEQUENCE [LARGE SCALE GENOMIC DNA]</scope>
    <source>
        <strain evidence="2">CM1030</strain>
        <tissue evidence="2">Blood</tissue>
    </source>
</reference>
<evidence type="ECO:0000313" key="3">
    <source>
        <dbReference type="Proteomes" id="UP001529510"/>
    </source>
</evidence>
<feature type="compositionally biased region" description="Basic and acidic residues" evidence="1">
    <location>
        <begin position="8"/>
        <end position="28"/>
    </location>
</feature>
<comment type="caution">
    <text evidence="2">The sequence shown here is derived from an EMBL/GenBank/DDBJ whole genome shotgun (WGS) entry which is preliminary data.</text>
</comment>
<proteinExistence type="predicted"/>
<feature type="compositionally biased region" description="Basic and acidic residues" evidence="1">
    <location>
        <begin position="45"/>
        <end position="58"/>
    </location>
</feature>
<feature type="compositionally biased region" description="Gly residues" evidence="1">
    <location>
        <begin position="81"/>
        <end position="92"/>
    </location>
</feature>
<dbReference type="EMBL" id="JAMKFB020000215">
    <property type="protein sequence ID" value="KAL0151901.1"/>
    <property type="molecule type" value="Genomic_DNA"/>
</dbReference>
<dbReference type="AlphaFoldDB" id="A0ABD0MSH0"/>
<sequence>MKAIHGGADGRSRHGAGRPDDSRVEQRQRQGSRAEATEDQGGAGGKEEPLQRRRDRGTEGQSVAEGVETRGGGWLMTDQDGAGGTRDPGRAGGLTDHRGEEGARSHGGAAGSMTQGRVQDSEA</sequence>
<feature type="region of interest" description="Disordered" evidence="1">
    <location>
        <begin position="1"/>
        <end position="123"/>
    </location>
</feature>
<organism evidence="2 3">
    <name type="scientific">Cirrhinus mrigala</name>
    <name type="common">Mrigala</name>
    <dbReference type="NCBI Taxonomy" id="683832"/>
    <lineage>
        <taxon>Eukaryota</taxon>
        <taxon>Metazoa</taxon>
        <taxon>Chordata</taxon>
        <taxon>Craniata</taxon>
        <taxon>Vertebrata</taxon>
        <taxon>Euteleostomi</taxon>
        <taxon>Actinopterygii</taxon>
        <taxon>Neopterygii</taxon>
        <taxon>Teleostei</taxon>
        <taxon>Ostariophysi</taxon>
        <taxon>Cypriniformes</taxon>
        <taxon>Cyprinidae</taxon>
        <taxon>Labeoninae</taxon>
        <taxon>Labeonini</taxon>
        <taxon>Cirrhinus</taxon>
    </lineage>
</organism>
<gene>
    <name evidence="2" type="ORF">M9458_052793</name>
</gene>
<keyword evidence="3" id="KW-1185">Reference proteome</keyword>
<evidence type="ECO:0000256" key="1">
    <source>
        <dbReference type="SAM" id="MobiDB-lite"/>
    </source>
</evidence>
<feature type="compositionally biased region" description="Polar residues" evidence="1">
    <location>
        <begin position="112"/>
        <end position="123"/>
    </location>
</feature>
<accession>A0ABD0MSH0</accession>
<feature type="compositionally biased region" description="Basic and acidic residues" evidence="1">
    <location>
        <begin position="95"/>
        <end position="104"/>
    </location>
</feature>
<name>A0ABD0MSH0_CIRMR</name>
<protein>
    <submittedName>
        <fullName evidence="2">Uncharacterized protein</fullName>
    </submittedName>
</protein>
<dbReference type="Proteomes" id="UP001529510">
    <property type="component" value="Unassembled WGS sequence"/>
</dbReference>
<evidence type="ECO:0000313" key="2">
    <source>
        <dbReference type="EMBL" id="KAL0151901.1"/>
    </source>
</evidence>